<reference evidence="2" key="1">
    <citation type="submission" date="2020-10" db="EMBL/GenBank/DDBJ databases">
        <authorList>
            <person name="Gilroy R."/>
        </authorList>
    </citation>
    <scope>NUCLEOTIDE SEQUENCE</scope>
    <source>
        <strain evidence="2">F6-4510</strain>
    </source>
</reference>
<gene>
    <name evidence="2" type="ORF">IAC55_02550</name>
</gene>
<sequence>MRKTIGLKVSNPKDIYLIDSENIHSIWKELLNFDSSSYFYVFYTENSPNINYEDLIHISKFNYKISYIKCFIGNNALDFQLVSYLGYLIGKFPDTRYHIVSRDSGFDSALNFWQRKHISIDRLTLTTQNTPVASLLDNKDNTSAIHIIDNQFREELKFILPSDYQNQLDYIIDFAKKRRKKPLNSIYVEIIKVFGTLDGQKIYKVLKPYINKLNQYD</sequence>
<dbReference type="EMBL" id="JADIMX010000050">
    <property type="protein sequence ID" value="MBO8434190.1"/>
    <property type="molecule type" value="Genomic_DNA"/>
</dbReference>
<organism evidence="2 3">
    <name type="scientific">Candidatus Fimicola merdigallinarum</name>
    <dbReference type="NCBI Taxonomy" id="2840819"/>
    <lineage>
        <taxon>Bacteria</taxon>
        <taxon>Bacillati</taxon>
        <taxon>Bacillota</taxon>
        <taxon>Clostridia</taxon>
        <taxon>Lachnospirales</taxon>
        <taxon>Lachnospiraceae</taxon>
        <taxon>Lachnospiraceae incertae sedis</taxon>
        <taxon>Candidatus Fimicola</taxon>
    </lineage>
</organism>
<dbReference type="AlphaFoldDB" id="A0A9D9DWD7"/>
<protein>
    <recommendedName>
        <fullName evidence="1">PIN-like domain-containing protein</fullName>
    </recommendedName>
</protein>
<evidence type="ECO:0000313" key="3">
    <source>
        <dbReference type="Proteomes" id="UP000823611"/>
    </source>
</evidence>
<evidence type="ECO:0000259" key="1">
    <source>
        <dbReference type="Pfam" id="PF18475"/>
    </source>
</evidence>
<name>A0A9D9DWD7_9FIRM</name>
<dbReference type="Proteomes" id="UP000823611">
    <property type="component" value="Unassembled WGS sequence"/>
</dbReference>
<feature type="domain" description="PIN-like" evidence="1">
    <location>
        <begin position="17"/>
        <end position="116"/>
    </location>
</feature>
<dbReference type="InterPro" id="IPR041494">
    <property type="entry name" value="PIN7"/>
</dbReference>
<reference evidence="2" key="2">
    <citation type="journal article" date="2021" name="PeerJ">
        <title>Extensive microbial diversity within the chicken gut microbiome revealed by metagenomics and culture.</title>
        <authorList>
            <person name="Gilroy R."/>
            <person name="Ravi A."/>
            <person name="Getino M."/>
            <person name="Pursley I."/>
            <person name="Horton D.L."/>
            <person name="Alikhan N.F."/>
            <person name="Baker D."/>
            <person name="Gharbi K."/>
            <person name="Hall N."/>
            <person name="Watson M."/>
            <person name="Adriaenssens E.M."/>
            <person name="Foster-Nyarko E."/>
            <person name="Jarju S."/>
            <person name="Secka A."/>
            <person name="Antonio M."/>
            <person name="Oren A."/>
            <person name="Chaudhuri R.R."/>
            <person name="La Ragione R."/>
            <person name="Hildebrand F."/>
            <person name="Pallen M.J."/>
        </authorList>
    </citation>
    <scope>NUCLEOTIDE SEQUENCE</scope>
    <source>
        <strain evidence="2">F6-4510</strain>
    </source>
</reference>
<dbReference type="Pfam" id="PF18475">
    <property type="entry name" value="PIN7"/>
    <property type="match status" value="1"/>
</dbReference>
<evidence type="ECO:0000313" key="2">
    <source>
        <dbReference type="EMBL" id="MBO8434190.1"/>
    </source>
</evidence>
<accession>A0A9D9DWD7</accession>
<proteinExistence type="predicted"/>
<comment type="caution">
    <text evidence="2">The sequence shown here is derived from an EMBL/GenBank/DDBJ whole genome shotgun (WGS) entry which is preliminary data.</text>
</comment>